<name>A0A0G1GNE5_9BACT</name>
<keyword evidence="2" id="KW-0812">Transmembrane</keyword>
<gene>
    <name evidence="3" type="ORF">UW22_C0047G0006</name>
</gene>
<dbReference type="EMBL" id="LCHM01000047">
    <property type="protein sequence ID" value="KKT35863.1"/>
    <property type="molecule type" value="Genomic_DNA"/>
</dbReference>
<keyword evidence="2" id="KW-0472">Membrane</keyword>
<protein>
    <submittedName>
        <fullName evidence="3">Uncharacterized protein</fullName>
    </submittedName>
</protein>
<feature type="non-terminal residue" evidence="3">
    <location>
        <position position="118"/>
    </location>
</feature>
<keyword evidence="2" id="KW-1133">Transmembrane helix</keyword>
<evidence type="ECO:0000313" key="3">
    <source>
        <dbReference type="EMBL" id="KKT35863.1"/>
    </source>
</evidence>
<organism evidence="3 4">
    <name type="scientific">Candidatus Gottesmanbacteria bacterium GW2011_GWB1_44_11c</name>
    <dbReference type="NCBI Taxonomy" id="1618447"/>
    <lineage>
        <taxon>Bacteria</taxon>
        <taxon>Candidatus Gottesmaniibacteriota</taxon>
    </lineage>
</organism>
<sequence>MDTQSTRTDEETAGQTPQKDSLTYEETPPIEPIKEPEPDMFPPPKPKNTTLSIITTLIFFILLFVIGFWLSGIVRKYAGNFFGGNKEAYVVPTPSIKETVKNLMPTTLEDMFGTWKTY</sequence>
<feature type="transmembrane region" description="Helical" evidence="2">
    <location>
        <begin position="50"/>
        <end position="70"/>
    </location>
</feature>
<accession>A0A0G1GNE5</accession>
<dbReference type="Proteomes" id="UP000034617">
    <property type="component" value="Unassembled WGS sequence"/>
</dbReference>
<evidence type="ECO:0000256" key="2">
    <source>
        <dbReference type="SAM" id="Phobius"/>
    </source>
</evidence>
<evidence type="ECO:0000313" key="4">
    <source>
        <dbReference type="Proteomes" id="UP000034617"/>
    </source>
</evidence>
<feature type="region of interest" description="Disordered" evidence="1">
    <location>
        <begin position="1"/>
        <end position="45"/>
    </location>
</feature>
<evidence type="ECO:0000256" key="1">
    <source>
        <dbReference type="SAM" id="MobiDB-lite"/>
    </source>
</evidence>
<proteinExistence type="predicted"/>
<comment type="caution">
    <text evidence="3">The sequence shown here is derived from an EMBL/GenBank/DDBJ whole genome shotgun (WGS) entry which is preliminary data.</text>
</comment>
<reference evidence="3 4" key="1">
    <citation type="journal article" date="2015" name="Nature">
        <title>rRNA introns, odd ribosomes, and small enigmatic genomes across a large radiation of phyla.</title>
        <authorList>
            <person name="Brown C.T."/>
            <person name="Hug L.A."/>
            <person name="Thomas B.C."/>
            <person name="Sharon I."/>
            <person name="Castelle C.J."/>
            <person name="Singh A."/>
            <person name="Wilkins M.J."/>
            <person name="Williams K.H."/>
            <person name="Banfield J.F."/>
        </authorList>
    </citation>
    <scope>NUCLEOTIDE SEQUENCE [LARGE SCALE GENOMIC DNA]</scope>
</reference>
<dbReference type="AlphaFoldDB" id="A0A0G1GNE5"/>